<proteinExistence type="predicted"/>
<organism evidence="1 2">
    <name type="scientific">Chitinophaga eiseniae</name>
    <dbReference type="NCBI Taxonomy" id="634771"/>
    <lineage>
        <taxon>Bacteria</taxon>
        <taxon>Pseudomonadati</taxon>
        <taxon>Bacteroidota</taxon>
        <taxon>Chitinophagia</taxon>
        <taxon>Chitinophagales</taxon>
        <taxon>Chitinophagaceae</taxon>
        <taxon>Chitinophaga</taxon>
    </lineage>
</organism>
<accession>A0A1T4SPQ6</accession>
<protein>
    <submittedName>
        <fullName evidence="1">Uncharacterized protein</fullName>
    </submittedName>
</protein>
<dbReference type="AlphaFoldDB" id="A0A1T4SPQ6"/>
<dbReference type="Proteomes" id="UP000190367">
    <property type="component" value="Unassembled WGS sequence"/>
</dbReference>
<evidence type="ECO:0000313" key="2">
    <source>
        <dbReference type="Proteomes" id="UP000190367"/>
    </source>
</evidence>
<name>A0A1T4SPQ6_9BACT</name>
<gene>
    <name evidence="1" type="ORF">SAMN04488128_103234</name>
</gene>
<evidence type="ECO:0000313" key="1">
    <source>
        <dbReference type="EMBL" id="SKA30182.1"/>
    </source>
</evidence>
<dbReference type="STRING" id="634771.SAMN04488128_103234"/>
<sequence length="91" mass="10703">MTEKILDILYDHSEPDEYGTILHDCDMISAAKDIAQMFAYRFFIREYDYVSGMVSVDYFINDVKSNIAHWSHWTGFTEQQIINSLEKLKAK</sequence>
<dbReference type="EMBL" id="FUWZ01000003">
    <property type="protein sequence ID" value="SKA30182.1"/>
    <property type="molecule type" value="Genomic_DNA"/>
</dbReference>
<reference evidence="2" key="1">
    <citation type="submission" date="2017-02" db="EMBL/GenBank/DDBJ databases">
        <authorList>
            <person name="Varghese N."/>
            <person name="Submissions S."/>
        </authorList>
    </citation>
    <scope>NUCLEOTIDE SEQUENCE [LARGE SCALE GENOMIC DNA]</scope>
    <source>
        <strain evidence="2">DSM 22224</strain>
    </source>
</reference>
<keyword evidence="2" id="KW-1185">Reference proteome</keyword>